<protein>
    <recommendedName>
        <fullName evidence="3">Reverse transcriptase</fullName>
    </recommendedName>
</protein>
<reference evidence="1 2" key="1">
    <citation type="submission" date="2023-03" db="EMBL/GenBank/DDBJ databases">
        <title>WGS of Gossypium arboreum.</title>
        <authorList>
            <person name="Yu D."/>
        </authorList>
    </citation>
    <scope>NUCLEOTIDE SEQUENCE [LARGE SCALE GENOMIC DNA]</scope>
    <source>
        <tissue evidence="1">Leaf</tissue>
    </source>
</reference>
<dbReference type="EMBL" id="JARKNE010000006">
    <property type="protein sequence ID" value="KAK5826259.1"/>
    <property type="molecule type" value="Genomic_DNA"/>
</dbReference>
<name>A0ABR0PPI7_GOSAR</name>
<comment type="caution">
    <text evidence="1">The sequence shown here is derived from an EMBL/GenBank/DDBJ whole genome shotgun (WGS) entry which is preliminary data.</text>
</comment>
<gene>
    <name evidence="1" type="ORF">PVK06_021175</name>
</gene>
<evidence type="ECO:0008006" key="3">
    <source>
        <dbReference type="Google" id="ProtNLM"/>
    </source>
</evidence>
<proteinExistence type="predicted"/>
<evidence type="ECO:0000313" key="1">
    <source>
        <dbReference type="EMBL" id="KAK5826259.1"/>
    </source>
</evidence>
<keyword evidence="2" id="KW-1185">Reference proteome</keyword>
<evidence type="ECO:0000313" key="2">
    <source>
        <dbReference type="Proteomes" id="UP001358586"/>
    </source>
</evidence>
<sequence length="121" mass="14040">MVLKLDMSKANDRVERPFIELMMRAMGFVDSWAGGIFKLERRLRQVDPLSPLYVLVLWRRAFDANETCKSGRTDKGCEDHRLCLVDVQGLLTLVLVYLETFLRLWALSRTIPYCNSLACIR</sequence>
<accession>A0ABR0PPI7</accession>
<dbReference type="Proteomes" id="UP001358586">
    <property type="component" value="Chromosome 6"/>
</dbReference>
<organism evidence="1 2">
    <name type="scientific">Gossypium arboreum</name>
    <name type="common">Tree cotton</name>
    <name type="synonym">Gossypium nanking</name>
    <dbReference type="NCBI Taxonomy" id="29729"/>
    <lineage>
        <taxon>Eukaryota</taxon>
        <taxon>Viridiplantae</taxon>
        <taxon>Streptophyta</taxon>
        <taxon>Embryophyta</taxon>
        <taxon>Tracheophyta</taxon>
        <taxon>Spermatophyta</taxon>
        <taxon>Magnoliopsida</taxon>
        <taxon>eudicotyledons</taxon>
        <taxon>Gunneridae</taxon>
        <taxon>Pentapetalae</taxon>
        <taxon>rosids</taxon>
        <taxon>malvids</taxon>
        <taxon>Malvales</taxon>
        <taxon>Malvaceae</taxon>
        <taxon>Malvoideae</taxon>
        <taxon>Gossypium</taxon>
    </lineage>
</organism>